<feature type="region of interest" description="Disordered" evidence="1">
    <location>
        <begin position="174"/>
        <end position="241"/>
    </location>
</feature>
<reference evidence="3" key="1">
    <citation type="submission" date="2021-04" db="EMBL/GenBank/DDBJ databases">
        <title>Genome seq and assembly of Bacillus sp.</title>
        <authorList>
            <person name="Chhetri G."/>
        </authorList>
    </citation>
    <scope>NUCLEOTIDE SEQUENCE</scope>
    <source>
        <strain evidence="3">RG28</strain>
    </source>
</reference>
<feature type="chain" id="PRO_5039717257" evidence="2">
    <location>
        <begin position="21"/>
        <end position="257"/>
    </location>
</feature>
<evidence type="ECO:0000313" key="4">
    <source>
        <dbReference type="Proteomes" id="UP000682134"/>
    </source>
</evidence>
<dbReference type="AlphaFoldDB" id="A0A940SGG6"/>
<gene>
    <name evidence="3" type="primary">spoIIR</name>
    <name evidence="3" type="ORF">J5Y03_07535</name>
</gene>
<dbReference type="RefSeq" id="WP_209404201.1">
    <property type="nucleotide sequence ID" value="NZ_JAGIYQ010000004.1"/>
</dbReference>
<evidence type="ECO:0000313" key="3">
    <source>
        <dbReference type="EMBL" id="MBP0725042.1"/>
    </source>
</evidence>
<dbReference type="EMBL" id="JAGIYQ010000004">
    <property type="protein sequence ID" value="MBP0725042.1"/>
    <property type="molecule type" value="Genomic_DNA"/>
</dbReference>
<feature type="compositionally biased region" description="Basic and acidic residues" evidence="1">
    <location>
        <begin position="210"/>
        <end position="229"/>
    </location>
</feature>
<dbReference type="InterPro" id="IPR014202">
    <property type="entry name" value="Spore_II_R"/>
</dbReference>
<name>A0A940SGG6_9BACI</name>
<dbReference type="NCBIfam" id="TIGR02837">
    <property type="entry name" value="spore_II_R"/>
    <property type="match status" value="1"/>
</dbReference>
<proteinExistence type="predicted"/>
<feature type="signal peptide" evidence="2">
    <location>
        <begin position="1"/>
        <end position="20"/>
    </location>
</feature>
<accession>A0A940SGG6</accession>
<dbReference type="Proteomes" id="UP000682134">
    <property type="component" value="Unassembled WGS sequence"/>
</dbReference>
<evidence type="ECO:0000256" key="1">
    <source>
        <dbReference type="SAM" id="MobiDB-lite"/>
    </source>
</evidence>
<organism evidence="3 4">
    <name type="scientific">Gottfriedia endophytica</name>
    <dbReference type="NCBI Taxonomy" id="2820819"/>
    <lineage>
        <taxon>Bacteria</taxon>
        <taxon>Bacillati</taxon>
        <taxon>Bacillota</taxon>
        <taxon>Bacilli</taxon>
        <taxon>Bacillales</taxon>
        <taxon>Bacillaceae</taxon>
        <taxon>Gottfriedia</taxon>
    </lineage>
</organism>
<protein>
    <submittedName>
        <fullName evidence="3">Stage II sporulation protein R</fullName>
    </submittedName>
</protein>
<keyword evidence="2" id="KW-0732">Signal</keyword>
<comment type="caution">
    <text evidence="3">The sequence shown here is derived from an EMBL/GenBank/DDBJ whole genome shotgun (WGS) entry which is preliminary data.</text>
</comment>
<keyword evidence="4" id="KW-1185">Reference proteome</keyword>
<sequence length="257" mass="29068">MKIKIIAFFIILLVSSSVLVPIQDTNAKGNETVIIPKKAVRLRILANSDSSPDQQLKRDVRDAVNHQINSWVKDLTSFKEGQKVIQSHLSDIQKTVQEVLTKEKSNQSFTITYSKHVKFPTKLYGSFFYPAGEYEAVLIKLGAGQGANWWCVLFPPLCFLDFSNGDATTSVLKKEQKTDENQSTNIEKPPVESGVTVPRVETSKVNKGTEQTEEHQQDVQDGDHQKVTSEETTETTTKPEEQVKVKSFFWMMIKKLF</sequence>
<dbReference type="Pfam" id="PF09551">
    <property type="entry name" value="Spore_II_R"/>
    <property type="match status" value="1"/>
</dbReference>
<evidence type="ECO:0000256" key="2">
    <source>
        <dbReference type="SAM" id="SignalP"/>
    </source>
</evidence>